<evidence type="ECO:0008006" key="4">
    <source>
        <dbReference type="Google" id="ProtNLM"/>
    </source>
</evidence>
<feature type="transmembrane region" description="Helical" evidence="1">
    <location>
        <begin position="93"/>
        <end position="114"/>
    </location>
</feature>
<organism evidence="2 3">
    <name type="scientific">Pristionchus entomophagus</name>
    <dbReference type="NCBI Taxonomy" id="358040"/>
    <lineage>
        <taxon>Eukaryota</taxon>
        <taxon>Metazoa</taxon>
        <taxon>Ecdysozoa</taxon>
        <taxon>Nematoda</taxon>
        <taxon>Chromadorea</taxon>
        <taxon>Rhabditida</taxon>
        <taxon>Rhabditina</taxon>
        <taxon>Diplogasteromorpha</taxon>
        <taxon>Diplogasteroidea</taxon>
        <taxon>Neodiplogasteridae</taxon>
        <taxon>Pristionchus</taxon>
    </lineage>
</organism>
<keyword evidence="1" id="KW-0812">Transmembrane</keyword>
<feature type="transmembrane region" description="Helical" evidence="1">
    <location>
        <begin position="6"/>
        <end position="29"/>
    </location>
</feature>
<gene>
    <name evidence="2" type="ORF">PENTCL1PPCAC_26969</name>
</gene>
<keyword evidence="1" id="KW-1133">Transmembrane helix</keyword>
<dbReference type="Proteomes" id="UP001432027">
    <property type="component" value="Unassembled WGS sequence"/>
</dbReference>
<protein>
    <recommendedName>
        <fullName evidence="4">G protein-coupled receptor</fullName>
    </recommendedName>
</protein>
<evidence type="ECO:0000313" key="3">
    <source>
        <dbReference type="Proteomes" id="UP001432027"/>
    </source>
</evidence>
<sequence>MLSSILSLVQLLVFFSIWSILFYSTFIVLRSLSVARFPHHPLLHIFLPSLVLSSLLFELAHRWEILHSSPQCSTFFVFVLSCQHHSIWSLNPFQIVASLIGDIIVLIASVMGRSCSKFVSSFFDDLPWLLSIPSFFLVSLLLSTFVLSLQGYQLSLGYGFITIKPTSHQDSAPTYANEPRKAQINTPIVKKINELYLKLAK</sequence>
<dbReference type="AlphaFoldDB" id="A0AAV5UEP4"/>
<reference evidence="2" key="1">
    <citation type="submission" date="2023-10" db="EMBL/GenBank/DDBJ databases">
        <title>Genome assembly of Pristionchus species.</title>
        <authorList>
            <person name="Yoshida K."/>
            <person name="Sommer R.J."/>
        </authorList>
    </citation>
    <scope>NUCLEOTIDE SEQUENCE</scope>
    <source>
        <strain evidence="2">RS0144</strain>
    </source>
</reference>
<feature type="transmembrane region" description="Helical" evidence="1">
    <location>
        <begin position="41"/>
        <end position="60"/>
    </location>
</feature>
<feature type="transmembrane region" description="Helical" evidence="1">
    <location>
        <begin position="126"/>
        <end position="149"/>
    </location>
</feature>
<accession>A0AAV5UEP4</accession>
<keyword evidence="1" id="KW-0472">Membrane</keyword>
<keyword evidence="3" id="KW-1185">Reference proteome</keyword>
<evidence type="ECO:0000313" key="2">
    <source>
        <dbReference type="EMBL" id="GMT04795.1"/>
    </source>
</evidence>
<evidence type="ECO:0000256" key="1">
    <source>
        <dbReference type="SAM" id="Phobius"/>
    </source>
</evidence>
<comment type="caution">
    <text evidence="2">The sequence shown here is derived from an EMBL/GenBank/DDBJ whole genome shotgun (WGS) entry which is preliminary data.</text>
</comment>
<name>A0AAV5UEP4_9BILA</name>
<proteinExistence type="predicted"/>
<dbReference type="EMBL" id="BTSX01000006">
    <property type="protein sequence ID" value="GMT04795.1"/>
    <property type="molecule type" value="Genomic_DNA"/>
</dbReference>